<reference evidence="4 5" key="1">
    <citation type="submission" date="2014-04" db="EMBL/GenBank/DDBJ databases">
        <authorList>
            <consortium name="DOE Joint Genome Institute"/>
            <person name="Kuo A."/>
            <person name="Girlanda M."/>
            <person name="Perotto S."/>
            <person name="Kohler A."/>
            <person name="Nagy L.G."/>
            <person name="Floudas D."/>
            <person name="Copeland A."/>
            <person name="Barry K.W."/>
            <person name="Cichocki N."/>
            <person name="Veneault-Fourrey C."/>
            <person name="LaButti K."/>
            <person name="Lindquist E.A."/>
            <person name="Lipzen A."/>
            <person name="Lundell T."/>
            <person name="Morin E."/>
            <person name="Murat C."/>
            <person name="Sun H."/>
            <person name="Tunlid A."/>
            <person name="Henrissat B."/>
            <person name="Grigoriev I.V."/>
            <person name="Hibbett D.S."/>
            <person name="Martin F."/>
            <person name="Nordberg H.P."/>
            <person name="Cantor M.N."/>
            <person name="Hua S.X."/>
        </authorList>
    </citation>
    <scope>NUCLEOTIDE SEQUENCE [LARGE SCALE GENOMIC DNA]</scope>
    <source>
        <strain evidence="4 5">MUT 4182</strain>
    </source>
</reference>
<dbReference type="AlphaFoldDB" id="A0A0C3Q5N2"/>
<keyword evidence="2" id="KW-1133">Transmembrane helix</keyword>
<accession>A0A0C3Q5N2</accession>
<feature type="chain" id="PRO_5002168278" evidence="3">
    <location>
        <begin position="20"/>
        <end position="168"/>
    </location>
</feature>
<proteinExistence type="predicted"/>
<feature type="signal peptide" evidence="3">
    <location>
        <begin position="1"/>
        <end position="19"/>
    </location>
</feature>
<dbReference type="Proteomes" id="UP000054248">
    <property type="component" value="Unassembled WGS sequence"/>
</dbReference>
<keyword evidence="2" id="KW-0812">Transmembrane</keyword>
<evidence type="ECO:0000313" key="5">
    <source>
        <dbReference type="Proteomes" id="UP000054248"/>
    </source>
</evidence>
<sequence length="168" mass="18661">MLPRIVASLLLFLVEAALALPTPTPFDTPENTIISRKYKAPKNRYRGRLSRKGAVILGSTIGGFFGICILFVIIIAVKRTIQERRQIQMLQLRNKTLEREQPREDAQATAAKHPSRFEESKLDGQPGNYAQNPARCEIAPPYQDRYGPVGCESSPSVTPAPVEKESGK</sequence>
<gene>
    <name evidence="4" type="ORF">M407DRAFT_26163</name>
</gene>
<reference evidence="5" key="2">
    <citation type="submission" date="2015-01" db="EMBL/GenBank/DDBJ databases">
        <title>Evolutionary Origins and Diversification of the Mycorrhizal Mutualists.</title>
        <authorList>
            <consortium name="DOE Joint Genome Institute"/>
            <consortium name="Mycorrhizal Genomics Consortium"/>
            <person name="Kohler A."/>
            <person name="Kuo A."/>
            <person name="Nagy L.G."/>
            <person name="Floudas D."/>
            <person name="Copeland A."/>
            <person name="Barry K.W."/>
            <person name="Cichocki N."/>
            <person name="Veneault-Fourrey C."/>
            <person name="LaButti K."/>
            <person name="Lindquist E.A."/>
            <person name="Lipzen A."/>
            <person name="Lundell T."/>
            <person name="Morin E."/>
            <person name="Murat C."/>
            <person name="Riley R."/>
            <person name="Ohm R."/>
            <person name="Sun H."/>
            <person name="Tunlid A."/>
            <person name="Henrissat B."/>
            <person name="Grigoriev I.V."/>
            <person name="Hibbett D.S."/>
            <person name="Martin F."/>
        </authorList>
    </citation>
    <scope>NUCLEOTIDE SEQUENCE [LARGE SCALE GENOMIC DNA]</scope>
    <source>
        <strain evidence="5">MUT 4182</strain>
    </source>
</reference>
<protein>
    <submittedName>
        <fullName evidence="4">Uncharacterized protein</fullName>
    </submittedName>
</protein>
<evidence type="ECO:0000256" key="3">
    <source>
        <dbReference type="SAM" id="SignalP"/>
    </source>
</evidence>
<dbReference type="HOGENOM" id="CLU_1587700_0_0_1"/>
<organism evidence="4 5">
    <name type="scientific">Tulasnella calospora MUT 4182</name>
    <dbReference type="NCBI Taxonomy" id="1051891"/>
    <lineage>
        <taxon>Eukaryota</taxon>
        <taxon>Fungi</taxon>
        <taxon>Dikarya</taxon>
        <taxon>Basidiomycota</taxon>
        <taxon>Agaricomycotina</taxon>
        <taxon>Agaricomycetes</taxon>
        <taxon>Cantharellales</taxon>
        <taxon>Tulasnellaceae</taxon>
        <taxon>Tulasnella</taxon>
    </lineage>
</organism>
<keyword evidence="5" id="KW-1185">Reference proteome</keyword>
<keyword evidence="2" id="KW-0472">Membrane</keyword>
<feature type="region of interest" description="Disordered" evidence="1">
    <location>
        <begin position="98"/>
        <end position="168"/>
    </location>
</feature>
<evidence type="ECO:0000313" key="4">
    <source>
        <dbReference type="EMBL" id="KIO24460.1"/>
    </source>
</evidence>
<keyword evidence="3" id="KW-0732">Signal</keyword>
<name>A0A0C3Q5N2_9AGAM</name>
<evidence type="ECO:0000256" key="2">
    <source>
        <dbReference type="SAM" id="Phobius"/>
    </source>
</evidence>
<dbReference type="OrthoDB" id="10458809at2759"/>
<dbReference type="EMBL" id="KN823061">
    <property type="protein sequence ID" value="KIO24460.1"/>
    <property type="molecule type" value="Genomic_DNA"/>
</dbReference>
<feature type="transmembrane region" description="Helical" evidence="2">
    <location>
        <begin position="54"/>
        <end position="77"/>
    </location>
</feature>
<evidence type="ECO:0000256" key="1">
    <source>
        <dbReference type="SAM" id="MobiDB-lite"/>
    </source>
</evidence>